<evidence type="ECO:0000313" key="15">
    <source>
        <dbReference type="Proteomes" id="UP000461585"/>
    </source>
</evidence>
<dbReference type="PIRSF" id="PIRSF003097">
    <property type="entry name" value="FtsX"/>
    <property type="match status" value="1"/>
</dbReference>
<name>A0A7X5KNW9_9FIRM</name>
<evidence type="ECO:0000256" key="1">
    <source>
        <dbReference type="ARBA" id="ARBA00004651"/>
    </source>
</evidence>
<feature type="domain" description="ABC3 transporter permease C-terminal" evidence="12">
    <location>
        <begin position="171"/>
        <end position="282"/>
    </location>
</feature>
<keyword evidence="4 10" id="KW-1003">Cell membrane</keyword>
<dbReference type="Pfam" id="PF02687">
    <property type="entry name" value="FtsX"/>
    <property type="match status" value="1"/>
</dbReference>
<evidence type="ECO:0000256" key="4">
    <source>
        <dbReference type="ARBA" id="ARBA00022475"/>
    </source>
</evidence>
<organism evidence="14 15">
    <name type="scientific">Anaerotalea alkaliphila</name>
    <dbReference type="NCBI Taxonomy" id="2662126"/>
    <lineage>
        <taxon>Bacteria</taxon>
        <taxon>Bacillati</taxon>
        <taxon>Bacillota</taxon>
        <taxon>Clostridia</taxon>
        <taxon>Eubacteriales</taxon>
        <taxon>Anaerotalea</taxon>
    </lineage>
</organism>
<dbReference type="PANTHER" id="PTHR47755:SF1">
    <property type="entry name" value="CELL DIVISION PROTEIN FTSX"/>
    <property type="match status" value="1"/>
</dbReference>
<dbReference type="Gene3D" id="3.30.70.3040">
    <property type="match status" value="1"/>
</dbReference>
<feature type="transmembrane region" description="Helical" evidence="11">
    <location>
        <begin position="258"/>
        <end position="285"/>
    </location>
</feature>
<dbReference type="InterPro" id="IPR040690">
    <property type="entry name" value="FtsX_ECD"/>
</dbReference>
<evidence type="ECO:0000256" key="3">
    <source>
        <dbReference type="ARBA" id="ARBA00021907"/>
    </source>
</evidence>
<feature type="domain" description="FtsX extracellular" evidence="13">
    <location>
        <begin position="57"/>
        <end position="147"/>
    </location>
</feature>
<evidence type="ECO:0000256" key="11">
    <source>
        <dbReference type="SAM" id="Phobius"/>
    </source>
</evidence>
<evidence type="ECO:0000256" key="9">
    <source>
        <dbReference type="ARBA" id="ARBA00023306"/>
    </source>
</evidence>
<evidence type="ECO:0000256" key="6">
    <source>
        <dbReference type="ARBA" id="ARBA00022692"/>
    </source>
</evidence>
<dbReference type="PANTHER" id="PTHR47755">
    <property type="entry name" value="CELL DIVISION PROTEIN FTSX"/>
    <property type="match status" value="1"/>
</dbReference>
<proteinExistence type="inferred from homology"/>
<evidence type="ECO:0000256" key="10">
    <source>
        <dbReference type="PIRNR" id="PIRNR003097"/>
    </source>
</evidence>
<reference evidence="14 15" key="1">
    <citation type="submission" date="2020-01" db="EMBL/GenBank/DDBJ databases">
        <title>Anaeroalcalibacter tamaniensis gen. nov., sp. nov., moderately halophilic strictly anaerobic fermenter bacterium from mud volcano of Taman peninsula.</title>
        <authorList>
            <person name="Frolova A."/>
            <person name="Merkel A.Y."/>
            <person name="Slobodkin A.I."/>
        </authorList>
    </citation>
    <scope>NUCLEOTIDE SEQUENCE [LARGE SCALE GENOMIC DNA]</scope>
    <source>
        <strain evidence="14 15">F-3ap</strain>
    </source>
</reference>
<feature type="transmembrane region" description="Helical" evidence="11">
    <location>
        <begin position="166"/>
        <end position="187"/>
    </location>
</feature>
<dbReference type="Pfam" id="PF18075">
    <property type="entry name" value="FtsX_ECD"/>
    <property type="match status" value="1"/>
</dbReference>
<evidence type="ECO:0000256" key="7">
    <source>
        <dbReference type="ARBA" id="ARBA00022989"/>
    </source>
</evidence>
<keyword evidence="15" id="KW-1185">Reference proteome</keyword>
<evidence type="ECO:0000256" key="2">
    <source>
        <dbReference type="ARBA" id="ARBA00007379"/>
    </source>
</evidence>
<dbReference type="EMBL" id="JAAEEH010000032">
    <property type="protein sequence ID" value="NDL68253.1"/>
    <property type="molecule type" value="Genomic_DNA"/>
</dbReference>
<comment type="function">
    <text evidence="10">Part of the ABC transporter FtsEX involved in asymmetric cellular division facilitating the initiation of sporulation.</text>
</comment>
<gene>
    <name evidence="14" type="ORF">GXN74_10915</name>
</gene>
<dbReference type="RefSeq" id="WP_162370977.1">
    <property type="nucleotide sequence ID" value="NZ_JAAEEH010000032.1"/>
</dbReference>
<feature type="transmembrane region" description="Helical" evidence="11">
    <location>
        <begin position="215"/>
        <end position="238"/>
    </location>
</feature>
<keyword evidence="9 10" id="KW-0131">Cell cycle</keyword>
<dbReference type="GO" id="GO:0005886">
    <property type="term" value="C:plasma membrane"/>
    <property type="evidence" value="ECO:0007669"/>
    <property type="project" value="UniProtKB-SubCell"/>
</dbReference>
<dbReference type="InterPro" id="IPR004513">
    <property type="entry name" value="FtsX"/>
</dbReference>
<comment type="similarity">
    <text evidence="2 10">Belongs to the ABC-4 integral membrane protein family. FtsX subfamily.</text>
</comment>
<evidence type="ECO:0000256" key="5">
    <source>
        <dbReference type="ARBA" id="ARBA00022618"/>
    </source>
</evidence>
<keyword evidence="7 11" id="KW-1133">Transmembrane helix</keyword>
<dbReference type="Proteomes" id="UP000461585">
    <property type="component" value="Unassembled WGS sequence"/>
</dbReference>
<sequence length="291" mass="32017">MNGGYFLKETWKLFRRNPVSNLAALAGTSLVLLLFALVAAGWMASGEVVKAIQREAEVNVYMVEGLEESAYGREMEAMASIEGVEEVRLVDREEAYGRMVAILGEDAKVLEFFEGNPFSAFVEIRLDLEKTGDVLSNLEALPQVDHVRDNREVLDLLSQGSRLVDVLSWLVLLGVGVTTLVILTHLVRQGIDLHRYEIHTLELLGAPRTFVALPYVMEGVLLMLLGGLMAWGMAVLAVDEFYRQVAGPLPFLPLPDRMWLRGSLFPLVLGASLVLGVAGSFFGLAGARRDD</sequence>
<feature type="transmembrane region" description="Helical" evidence="11">
    <location>
        <begin position="21"/>
        <end position="44"/>
    </location>
</feature>
<dbReference type="GO" id="GO:0051301">
    <property type="term" value="P:cell division"/>
    <property type="evidence" value="ECO:0007669"/>
    <property type="project" value="UniProtKB-KW"/>
</dbReference>
<comment type="caution">
    <text evidence="14">The sequence shown here is derived from an EMBL/GenBank/DDBJ whole genome shotgun (WGS) entry which is preliminary data.</text>
</comment>
<protein>
    <recommendedName>
        <fullName evidence="3 10">Cell division protein FtsX</fullName>
    </recommendedName>
</protein>
<evidence type="ECO:0000259" key="13">
    <source>
        <dbReference type="Pfam" id="PF18075"/>
    </source>
</evidence>
<evidence type="ECO:0000313" key="14">
    <source>
        <dbReference type="EMBL" id="NDL68253.1"/>
    </source>
</evidence>
<comment type="subcellular location">
    <subcellularLocation>
        <location evidence="1">Cell membrane</location>
        <topology evidence="1">Multi-pass membrane protein</topology>
    </subcellularLocation>
</comment>
<dbReference type="AlphaFoldDB" id="A0A7X5KNW9"/>
<accession>A0A7X5KNW9</accession>
<evidence type="ECO:0000256" key="8">
    <source>
        <dbReference type="ARBA" id="ARBA00023136"/>
    </source>
</evidence>
<keyword evidence="8 10" id="KW-0472">Membrane</keyword>
<keyword evidence="5 10" id="KW-0132">Cell division</keyword>
<keyword evidence="6 11" id="KW-0812">Transmembrane</keyword>
<dbReference type="InterPro" id="IPR003838">
    <property type="entry name" value="ABC3_permease_C"/>
</dbReference>
<evidence type="ECO:0000259" key="12">
    <source>
        <dbReference type="Pfam" id="PF02687"/>
    </source>
</evidence>